<keyword evidence="1" id="KW-1133">Transmembrane helix</keyword>
<name>A0ABU7MTR5_9ACTN</name>
<dbReference type="Proteomes" id="UP001335729">
    <property type="component" value="Unassembled WGS sequence"/>
</dbReference>
<protein>
    <submittedName>
        <fullName evidence="2">Uncharacterized protein</fullName>
    </submittedName>
</protein>
<dbReference type="RefSeq" id="WP_330505122.1">
    <property type="nucleotide sequence ID" value="NZ_JAZDUE010000008.1"/>
</dbReference>
<gene>
    <name evidence="2" type="ORF">V1Y59_11635</name>
</gene>
<evidence type="ECO:0000313" key="3">
    <source>
        <dbReference type="Proteomes" id="UP001335729"/>
    </source>
</evidence>
<sequence>MAVCPSIRRRPGRGLRRRWDSVLDTTATAVPQLLIVGVLAFAGAEASALPPDRTDVPPLVVVDSAR</sequence>
<keyword evidence="3" id="KW-1185">Reference proteome</keyword>
<keyword evidence="1" id="KW-0812">Transmembrane</keyword>
<organism evidence="2 3">
    <name type="scientific">Gordonia prachuapensis</name>
    <dbReference type="NCBI Taxonomy" id="3115651"/>
    <lineage>
        <taxon>Bacteria</taxon>
        <taxon>Bacillati</taxon>
        <taxon>Actinomycetota</taxon>
        <taxon>Actinomycetes</taxon>
        <taxon>Mycobacteriales</taxon>
        <taxon>Gordoniaceae</taxon>
        <taxon>Gordonia</taxon>
    </lineage>
</organism>
<proteinExistence type="predicted"/>
<evidence type="ECO:0000256" key="1">
    <source>
        <dbReference type="SAM" id="Phobius"/>
    </source>
</evidence>
<accession>A0ABU7MTR5</accession>
<dbReference type="EMBL" id="JAZDUE010000008">
    <property type="protein sequence ID" value="MEE4023732.1"/>
    <property type="molecule type" value="Genomic_DNA"/>
</dbReference>
<evidence type="ECO:0000313" key="2">
    <source>
        <dbReference type="EMBL" id="MEE4023732.1"/>
    </source>
</evidence>
<reference evidence="2 3" key="1">
    <citation type="submission" date="2024-01" db="EMBL/GenBank/DDBJ databases">
        <title>Draft genome sequence of Gordonia sp. PKS22-38.</title>
        <authorList>
            <person name="Suphannarot A."/>
            <person name="Mingma R."/>
        </authorList>
    </citation>
    <scope>NUCLEOTIDE SEQUENCE [LARGE SCALE GENOMIC DNA]</scope>
    <source>
        <strain evidence="2 3">PKS22-38</strain>
    </source>
</reference>
<comment type="caution">
    <text evidence="2">The sequence shown here is derived from an EMBL/GenBank/DDBJ whole genome shotgun (WGS) entry which is preliminary data.</text>
</comment>
<keyword evidence="1" id="KW-0472">Membrane</keyword>
<feature type="transmembrane region" description="Helical" evidence="1">
    <location>
        <begin position="21"/>
        <end position="44"/>
    </location>
</feature>